<evidence type="ECO:0000256" key="7">
    <source>
        <dbReference type="ARBA" id="ARBA00023136"/>
    </source>
</evidence>
<dbReference type="PANTHER" id="PTHR43227">
    <property type="entry name" value="BLL4140 PROTEIN"/>
    <property type="match status" value="1"/>
</dbReference>
<evidence type="ECO:0000259" key="9">
    <source>
        <dbReference type="PROSITE" id="PS50928"/>
    </source>
</evidence>
<keyword evidence="5 8" id="KW-0812">Transmembrane</keyword>
<keyword evidence="7 8" id="KW-0472">Membrane</keyword>
<evidence type="ECO:0000256" key="2">
    <source>
        <dbReference type="ARBA" id="ARBA00009306"/>
    </source>
</evidence>
<name>A0ABX4MQ42_9RHOB</name>
<protein>
    <submittedName>
        <fullName evidence="10">Sugar ABC transporter permease</fullName>
    </submittedName>
</protein>
<keyword evidence="6 8" id="KW-1133">Transmembrane helix</keyword>
<evidence type="ECO:0000256" key="3">
    <source>
        <dbReference type="ARBA" id="ARBA00022448"/>
    </source>
</evidence>
<feature type="transmembrane region" description="Helical" evidence="8">
    <location>
        <begin position="185"/>
        <end position="206"/>
    </location>
</feature>
<evidence type="ECO:0000256" key="8">
    <source>
        <dbReference type="RuleBase" id="RU363032"/>
    </source>
</evidence>
<organism evidence="10 11">
    <name type="scientific">Pseudooceanicola antarcticus</name>
    <dbReference type="NCBI Taxonomy" id="1247613"/>
    <lineage>
        <taxon>Bacteria</taxon>
        <taxon>Pseudomonadati</taxon>
        <taxon>Pseudomonadota</taxon>
        <taxon>Alphaproteobacteria</taxon>
        <taxon>Rhodobacterales</taxon>
        <taxon>Paracoccaceae</taxon>
        <taxon>Pseudooceanicola</taxon>
    </lineage>
</organism>
<dbReference type="SUPFAM" id="SSF161098">
    <property type="entry name" value="MetI-like"/>
    <property type="match status" value="1"/>
</dbReference>
<feature type="transmembrane region" description="Helical" evidence="8">
    <location>
        <begin position="227"/>
        <end position="249"/>
    </location>
</feature>
<dbReference type="CDD" id="cd06261">
    <property type="entry name" value="TM_PBP2"/>
    <property type="match status" value="1"/>
</dbReference>
<dbReference type="Pfam" id="PF00528">
    <property type="entry name" value="BPD_transp_1"/>
    <property type="match status" value="1"/>
</dbReference>
<evidence type="ECO:0000313" key="11">
    <source>
        <dbReference type="Proteomes" id="UP000231702"/>
    </source>
</evidence>
<dbReference type="EMBL" id="PGTD01000015">
    <property type="protein sequence ID" value="PJE29878.1"/>
    <property type="molecule type" value="Genomic_DNA"/>
</dbReference>
<dbReference type="InterPro" id="IPR035906">
    <property type="entry name" value="MetI-like_sf"/>
</dbReference>
<evidence type="ECO:0000256" key="4">
    <source>
        <dbReference type="ARBA" id="ARBA00022475"/>
    </source>
</evidence>
<dbReference type="InterPro" id="IPR000515">
    <property type="entry name" value="MetI-like"/>
</dbReference>
<comment type="subcellular location">
    <subcellularLocation>
        <location evidence="1 8">Cell membrane</location>
        <topology evidence="1 8">Multi-pass membrane protein</topology>
    </subcellularLocation>
</comment>
<evidence type="ECO:0000313" key="10">
    <source>
        <dbReference type="EMBL" id="PJE29878.1"/>
    </source>
</evidence>
<feature type="transmembrane region" description="Helical" evidence="8">
    <location>
        <begin position="131"/>
        <end position="148"/>
    </location>
</feature>
<gene>
    <name evidence="10" type="ORF">CVM39_08250</name>
</gene>
<evidence type="ECO:0000256" key="1">
    <source>
        <dbReference type="ARBA" id="ARBA00004651"/>
    </source>
</evidence>
<comment type="similarity">
    <text evidence="2 8">Belongs to the binding-protein-dependent transport system permease family.</text>
</comment>
<dbReference type="Gene3D" id="1.10.3720.10">
    <property type="entry name" value="MetI-like"/>
    <property type="match status" value="1"/>
</dbReference>
<dbReference type="InterPro" id="IPR050809">
    <property type="entry name" value="UgpAE/MalFG_permease"/>
</dbReference>
<dbReference type="PANTHER" id="PTHR43227:SF8">
    <property type="entry name" value="DIACETYLCHITOBIOSE UPTAKE SYSTEM PERMEASE PROTEIN DASB"/>
    <property type="match status" value="1"/>
</dbReference>
<accession>A0ABX4MQ42</accession>
<evidence type="ECO:0000256" key="5">
    <source>
        <dbReference type="ARBA" id="ARBA00022692"/>
    </source>
</evidence>
<proteinExistence type="inferred from homology"/>
<keyword evidence="11" id="KW-1185">Reference proteome</keyword>
<evidence type="ECO:0000256" key="6">
    <source>
        <dbReference type="ARBA" id="ARBA00022989"/>
    </source>
</evidence>
<reference evidence="10 11" key="1">
    <citation type="journal article" date="2018" name="Int. J. Syst. Evol. Microbiol.">
        <title>Pseudooceanicola lipolyticus sp. nov., a marine alphaproteobacterium, reclassification of Oceanicola flagellatus as Pseudooceanicola flagellatus comb. nov. and emended description of the genus Pseudooceanicola.</title>
        <authorList>
            <person name="Huang M.-M."/>
            <person name="Guo L.-L."/>
            <person name="Wu Y.-H."/>
            <person name="Lai Q.-L."/>
            <person name="Shao Z.-Z."/>
            <person name="Wang C.-S."/>
            <person name="Wu M."/>
            <person name="Xu X.-W."/>
        </authorList>
    </citation>
    <scope>NUCLEOTIDE SEQUENCE [LARGE SCALE GENOMIC DNA]</scope>
    <source>
        <strain evidence="10 11">Ar-45</strain>
    </source>
</reference>
<keyword evidence="3 8" id="KW-0813">Transport</keyword>
<comment type="caution">
    <text evidence="10">The sequence shown here is derived from an EMBL/GenBank/DDBJ whole genome shotgun (WGS) entry which is preliminary data.</text>
</comment>
<dbReference type="Proteomes" id="UP000231702">
    <property type="component" value="Unassembled WGS sequence"/>
</dbReference>
<feature type="domain" description="ABC transmembrane type-1" evidence="9">
    <location>
        <begin position="94"/>
        <end position="315"/>
    </location>
</feature>
<feature type="transmembrane region" description="Helical" evidence="8">
    <location>
        <begin position="294"/>
        <end position="319"/>
    </location>
</feature>
<keyword evidence="4" id="KW-1003">Cell membrane</keyword>
<dbReference type="PROSITE" id="PS50928">
    <property type="entry name" value="ABC_TM1"/>
    <property type="match status" value="1"/>
</dbReference>
<feature type="transmembrane region" description="Helical" evidence="8">
    <location>
        <begin position="31"/>
        <end position="61"/>
    </location>
</feature>
<sequence>MQETSMPSTTTNGIEPKPISRARLRLSGRGMWITFLLVPPMVVMALFVIYPILSALAYAFYDWQGLARGEFVGFANFKKVLFQEPFASTTWNAFKHNIYVFFALMIIQNGLGFILAYALWRDLPGARFHRIAVFLPVVLSTVIIGYVWKLFFHPIFGAVNQLLEAIGLGALATPWLGDADTALNALIFVNAWAWVGFPTLVFLAGLQRIPSEILDAARMETDSELTLIRKVVWPLIAPSATVCFVLLFIGSFNWFELPYIMVGLDGSPYGNTDVLGLYFYRTAFGNQSAGIQDFGMGSALAVLMFLFIAVFATAWTIYLRKREIEV</sequence>
<feature type="transmembrane region" description="Helical" evidence="8">
    <location>
        <begin position="98"/>
        <end position="119"/>
    </location>
</feature>